<dbReference type="Pfam" id="PF13673">
    <property type="entry name" value="Acetyltransf_10"/>
    <property type="match status" value="1"/>
</dbReference>
<sequence>MCYPVAMSPVTLRRYLGNELDAAALYKVLALRAAVFVVEQDCPYQDIDGRDLAPETLHILAEEDGALIGYLRVLSEPDGTKRIGRVCSSLSARGTGMGAMLMTDAVAAIGDTESVLDAQTYAQGFYAKFGYIDDGPEFLEDGIPHIPMRRKP</sequence>
<dbReference type="GO" id="GO:0016747">
    <property type="term" value="F:acyltransferase activity, transferring groups other than amino-acyl groups"/>
    <property type="evidence" value="ECO:0007669"/>
    <property type="project" value="InterPro"/>
</dbReference>
<organism evidence="2 3">
    <name type="scientific">Labedaea rhizosphaerae</name>
    <dbReference type="NCBI Taxonomy" id="598644"/>
    <lineage>
        <taxon>Bacteria</taxon>
        <taxon>Bacillati</taxon>
        <taxon>Actinomycetota</taxon>
        <taxon>Actinomycetes</taxon>
        <taxon>Pseudonocardiales</taxon>
        <taxon>Pseudonocardiaceae</taxon>
        <taxon>Labedaea</taxon>
    </lineage>
</organism>
<evidence type="ECO:0000259" key="1">
    <source>
        <dbReference type="PROSITE" id="PS51186"/>
    </source>
</evidence>
<dbReference type="AlphaFoldDB" id="A0A4R6SBA7"/>
<keyword evidence="3" id="KW-1185">Reference proteome</keyword>
<dbReference type="Proteomes" id="UP000295444">
    <property type="component" value="Unassembled WGS sequence"/>
</dbReference>
<evidence type="ECO:0000313" key="2">
    <source>
        <dbReference type="EMBL" id="TDP97329.1"/>
    </source>
</evidence>
<dbReference type="SUPFAM" id="SSF55729">
    <property type="entry name" value="Acyl-CoA N-acyltransferases (Nat)"/>
    <property type="match status" value="1"/>
</dbReference>
<reference evidence="2 3" key="1">
    <citation type="submission" date="2019-03" db="EMBL/GenBank/DDBJ databases">
        <title>Genomic Encyclopedia of Type Strains, Phase IV (KMG-IV): sequencing the most valuable type-strain genomes for metagenomic binning, comparative biology and taxonomic classification.</title>
        <authorList>
            <person name="Goeker M."/>
        </authorList>
    </citation>
    <scope>NUCLEOTIDE SEQUENCE [LARGE SCALE GENOMIC DNA]</scope>
    <source>
        <strain evidence="2 3">DSM 45361</strain>
    </source>
</reference>
<feature type="domain" description="N-acetyltransferase" evidence="1">
    <location>
        <begin position="15"/>
        <end position="152"/>
    </location>
</feature>
<dbReference type="PROSITE" id="PS51186">
    <property type="entry name" value="GNAT"/>
    <property type="match status" value="1"/>
</dbReference>
<dbReference type="Gene3D" id="3.40.630.30">
    <property type="match status" value="1"/>
</dbReference>
<gene>
    <name evidence="2" type="ORF">EV186_103293</name>
</gene>
<accession>A0A4R6SBA7</accession>
<dbReference type="CDD" id="cd04301">
    <property type="entry name" value="NAT_SF"/>
    <property type="match status" value="1"/>
</dbReference>
<evidence type="ECO:0000313" key="3">
    <source>
        <dbReference type="Proteomes" id="UP000295444"/>
    </source>
</evidence>
<dbReference type="OrthoDB" id="9796171at2"/>
<proteinExistence type="predicted"/>
<name>A0A4R6SBA7_LABRH</name>
<comment type="caution">
    <text evidence="2">The sequence shown here is derived from an EMBL/GenBank/DDBJ whole genome shotgun (WGS) entry which is preliminary data.</text>
</comment>
<protein>
    <submittedName>
        <fullName evidence="2">ElaA protein</fullName>
    </submittedName>
</protein>
<dbReference type="EMBL" id="SNXZ01000003">
    <property type="protein sequence ID" value="TDP97329.1"/>
    <property type="molecule type" value="Genomic_DNA"/>
</dbReference>
<dbReference type="InterPro" id="IPR016181">
    <property type="entry name" value="Acyl_CoA_acyltransferase"/>
</dbReference>
<dbReference type="InterPro" id="IPR000182">
    <property type="entry name" value="GNAT_dom"/>
</dbReference>